<dbReference type="OrthoDB" id="1269963at2759"/>
<gene>
    <name evidence="3" type="ORF">DERYTH_LOCUS8268</name>
</gene>
<evidence type="ECO:0000256" key="1">
    <source>
        <dbReference type="ARBA" id="ARBA00022679"/>
    </source>
</evidence>
<evidence type="ECO:0000313" key="3">
    <source>
        <dbReference type="EMBL" id="CAG8613604.1"/>
    </source>
</evidence>
<comment type="caution">
    <text evidence="3">The sequence shown here is derived from an EMBL/GenBank/DDBJ whole genome shotgun (WGS) entry which is preliminary data.</text>
</comment>
<dbReference type="InterPro" id="IPR016039">
    <property type="entry name" value="Thiolase-like"/>
</dbReference>
<dbReference type="GO" id="GO:0004421">
    <property type="term" value="F:hydroxymethylglutaryl-CoA synthase activity"/>
    <property type="evidence" value="ECO:0007669"/>
    <property type="project" value="TreeGrafter"/>
</dbReference>
<dbReference type="PANTHER" id="PTHR43323:SF2">
    <property type="entry name" value="HYDROXYMETHYLGLUTARYL-COA SYNTHASE"/>
    <property type="match status" value="1"/>
</dbReference>
<dbReference type="InterPro" id="IPR013528">
    <property type="entry name" value="HMG_CoA_synth_N"/>
</dbReference>
<dbReference type="SUPFAM" id="SSF53901">
    <property type="entry name" value="Thiolase-like"/>
    <property type="match status" value="1"/>
</dbReference>
<feature type="domain" description="Hydroxymethylglutaryl-coenzyme A synthase N-terminal" evidence="2">
    <location>
        <begin position="2"/>
        <end position="54"/>
    </location>
</feature>
<dbReference type="Proteomes" id="UP000789405">
    <property type="component" value="Unassembled WGS sequence"/>
</dbReference>
<dbReference type="Gene3D" id="3.40.47.10">
    <property type="match status" value="1"/>
</dbReference>
<protein>
    <submittedName>
        <fullName evidence="3">22066_t:CDS:1</fullName>
    </submittedName>
</protein>
<evidence type="ECO:0000259" key="2">
    <source>
        <dbReference type="Pfam" id="PF01154"/>
    </source>
</evidence>
<reference evidence="3" key="1">
    <citation type="submission" date="2021-06" db="EMBL/GenBank/DDBJ databases">
        <authorList>
            <person name="Kallberg Y."/>
            <person name="Tangrot J."/>
            <person name="Rosling A."/>
        </authorList>
    </citation>
    <scope>NUCLEOTIDE SEQUENCE</scope>
    <source>
        <strain evidence="3">MA453B</strain>
    </source>
</reference>
<sequence length="56" mass="6375">MYPQNVGILAIEIYFPKRFIDQAELEQFDGVSAGKYTIGLGQTQMGYCDDREDLIL</sequence>
<dbReference type="EMBL" id="CAJVPY010004230">
    <property type="protein sequence ID" value="CAG8613604.1"/>
    <property type="molecule type" value="Genomic_DNA"/>
</dbReference>
<dbReference type="Pfam" id="PF01154">
    <property type="entry name" value="HMG_CoA_synt_N"/>
    <property type="match status" value="1"/>
</dbReference>
<dbReference type="GO" id="GO:0010142">
    <property type="term" value="P:farnesyl diphosphate biosynthetic process, mevalonate pathway"/>
    <property type="evidence" value="ECO:0007669"/>
    <property type="project" value="TreeGrafter"/>
</dbReference>
<organism evidence="3 4">
    <name type="scientific">Dentiscutata erythropus</name>
    <dbReference type="NCBI Taxonomy" id="1348616"/>
    <lineage>
        <taxon>Eukaryota</taxon>
        <taxon>Fungi</taxon>
        <taxon>Fungi incertae sedis</taxon>
        <taxon>Mucoromycota</taxon>
        <taxon>Glomeromycotina</taxon>
        <taxon>Glomeromycetes</taxon>
        <taxon>Diversisporales</taxon>
        <taxon>Gigasporaceae</taxon>
        <taxon>Dentiscutata</taxon>
    </lineage>
</organism>
<keyword evidence="1" id="KW-0808">Transferase</keyword>
<name>A0A9N9CVX1_9GLOM</name>
<accession>A0A9N9CVX1</accession>
<dbReference type="PANTHER" id="PTHR43323">
    <property type="entry name" value="3-HYDROXY-3-METHYLGLUTARYL COENZYME A SYNTHASE"/>
    <property type="match status" value="1"/>
</dbReference>
<dbReference type="AlphaFoldDB" id="A0A9N9CVX1"/>
<keyword evidence="4" id="KW-1185">Reference proteome</keyword>
<evidence type="ECO:0000313" key="4">
    <source>
        <dbReference type="Proteomes" id="UP000789405"/>
    </source>
</evidence>
<dbReference type="GO" id="GO:0006084">
    <property type="term" value="P:acetyl-CoA metabolic process"/>
    <property type="evidence" value="ECO:0007669"/>
    <property type="project" value="TreeGrafter"/>
</dbReference>
<proteinExistence type="predicted"/>